<dbReference type="PANTHER" id="PTHR12689:SF4">
    <property type="entry name" value="PROTEIN AAR2 HOMOLOG"/>
    <property type="match status" value="1"/>
</dbReference>
<dbReference type="InterPro" id="IPR038516">
    <property type="entry name" value="AAR2_N_sf"/>
</dbReference>
<dbReference type="AlphaFoldDB" id="A0A1E4U354"/>
<sequence>MSPSSSSGYNILPGTTILLKNLPAVHDLDNQKTLAPFAIGIDFNFFDLGSSTTTNNSKLTQLKGIKLIDSGLHFIHYVNTSLGIRAGFYINCHEGDLFIFQWDNNLEEFKVFLFDKKNELIFDNTKTNKRKIEQVDDDVDEYSLNFTMWKKDVLDDYSYMINYSTLSNQENFTNQDWKSQISHVSMDLINEIFPKQGRPTFNNQVSSILSTLDASKEENEKLLTALYNSASERLNNVNTKQASADLENDPMIKALKSEVANELRYTTLEFKKTIRPNASLQQVTADSLDKSWYLKNLVETQFGGYGWNRLIGELQVAFINLCILNNFNSGEQWINLVKLILMSFNAIEENQIFYILFLEKLLLQLNKLPVELVEDGEQEQEAILKLKSLTTTFNNFKRFIFYDIESNDKEIKEIQKMTLKLLGVLNSKFNMFIKVEDDDEDDEDDDDYKPVIVDV</sequence>
<dbReference type="CDD" id="cd13778">
    <property type="entry name" value="Aar2_C"/>
    <property type="match status" value="1"/>
</dbReference>
<gene>
    <name evidence="4" type="ORF">PACTADRAFT_73910</name>
</gene>
<evidence type="ECO:0008006" key="6">
    <source>
        <dbReference type="Google" id="ProtNLM"/>
    </source>
</evidence>
<evidence type="ECO:0000256" key="1">
    <source>
        <dbReference type="ARBA" id="ARBA00006281"/>
    </source>
</evidence>
<dbReference type="CDD" id="cd13777">
    <property type="entry name" value="Aar2_N"/>
    <property type="match status" value="1"/>
</dbReference>
<comment type="similarity">
    <text evidence="1">Belongs to the AAR2 family.</text>
</comment>
<dbReference type="GO" id="GO:0000244">
    <property type="term" value="P:spliceosomal tri-snRNP complex assembly"/>
    <property type="evidence" value="ECO:0007669"/>
    <property type="project" value="TreeGrafter"/>
</dbReference>
<keyword evidence="5" id="KW-1185">Reference proteome</keyword>
<evidence type="ECO:0000259" key="2">
    <source>
        <dbReference type="Pfam" id="PF05282"/>
    </source>
</evidence>
<dbReference type="Proteomes" id="UP000094236">
    <property type="component" value="Unassembled WGS sequence"/>
</dbReference>
<feature type="domain" description="AAR2 C-terminal" evidence="2">
    <location>
        <begin position="265"/>
        <end position="431"/>
    </location>
</feature>
<evidence type="ECO:0000259" key="3">
    <source>
        <dbReference type="Pfam" id="PF20981"/>
    </source>
</evidence>
<evidence type="ECO:0000313" key="4">
    <source>
        <dbReference type="EMBL" id="ODV98328.1"/>
    </source>
</evidence>
<dbReference type="PANTHER" id="PTHR12689">
    <property type="entry name" value="A1 CISTRON SPLICING FACTOR AAR2-RELATED"/>
    <property type="match status" value="1"/>
</dbReference>
<reference evidence="5" key="1">
    <citation type="submission" date="2016-05" db="EMBL/GenBank/DDBJ databases">
        <title>Comparative genomics of biotechnologically important yeasts.</title>
        <authorList>
            <consortium name="DOE Joint Genome Institute"/>
            <person name="Riley R."/>
            <person name="Haridas S."/>
            <person name="Wolfe K.H."/>
            <person name="Lopes M.R."/>
            <person name="Hittinger C.T."/>
            <person name="Goker M."/>
            <person name="Salamov A."/>
            <person name="Wisecaver J."/>
            <person name="Long T.M."/>
            <person name="Aerts A.L."/>
            <person name="Barry K."/>
            <person name="Choi C."/>
            <person name="Clum A."/>
            <person name="Coughlan A.Y."/>
            <person name="Deshpande S."/>
            <person name="Douglass A.P."/>
            <person name="Hanson S.J."/>
            <person name="Klenk H.-P."/>
            <person name="Labutti K."/>
            <person name="Lapidus A."/>
            <person name="Lindquist E."/>
            <person name="Lipzen A."/>
            <person name="Meier-Kolthoff J.P."/>
            <person name="Ohm R.A."/>
            <person name="Otillar R.P."/>
            <person name="Pangilinan J."/>
            <person name="Peng Y."/>
            <person name="Rokas A."/>
            <person name="Rosa C.A."/>
            <person name="Scheuner C."/>
            <person name="Sibirny A.A."/>
            <person name="Slot J.C."/>
            <person name="Stielow J.B."/>
            <person name="Sun H."/>
            <person name="Kurtzman C.P."/>
            <person name="Blackwell M."/>
            <person name="Grigoriev I.V."/>
            <person name="Jeffries T.W."/>
        </authorList>
    </citation>
    <scope>NUCLEOTIDE SEQUENCE [LARGE SCALE GENOMIC DNA]</scope>
    <source>
        <strain evidence="5">NRRL Y-2460</strain>
    </source>
</reference>
<dbReference type="Gene3D" id="2.60.34.20">
    <property type="match status" value="1"/>
</dbReference>
<organism evidence="4 5">
    <name type="scientific">Pachysolen tannophilus NRRL Y-2460</name>
    <dbReference type="NCBI Taxonomy" id="669874"/>
    <lineage>
        <taxon>Eukaryota</taxon>
        <taxon>Fungi</taxon>
        <taxon>Dikarya</taxon>
        <taxon>Ascomycota</taxon>
        <taxon>Saccharomycotina</taxon>
        <taxon>Pichiomycetes</taxon>
        <taxon>Pachysolenaceae</taxon>
        <taxon>Pachysolen</taxon>
    </lineage>
</organism>
<protein>
    <recommendedName>
        <fullName evidence="6">A1 cistron-splicing factor AAR2</fullName>
    </recommendedName>
</protein>
<feature type="domain" description="AAR2 N-terminal" evidence="3">
    <location>
        <begin position="16"/>
        <end position="194"/>
    </location>
</feature>
<dbReference type="InterPro" id="IPR033648">
    <property type="entry name" value="AAR2_C"/>
</dbReference>
<evidence type="ECO:0000313" key="5">
    <source>
        <dbReference type="Proteomes" id="UP000094236"/>
    </source>
</evidence>
<dbReference type="InterPro" id="IPR038514">
    <property type="entry name" value="AAR2_C_sf"/>
</dbReference>
<dbReference type="Pfam" id="PF05282">
    <property type="entry name" value="AAR2"/>
    <property type="match status" value="1"/>
</dbReference>
<proteinExistence type="inferred from homology"/>
<dbReference type="InterPro" id="IPR007946">
    <property type="entry name" value="AAR2"/>
</dbReference>
<accession>A0A1E4U354</accession>
<dbReference type="Gene3D" id="1.25.40.550">
    <property type="entry name" value="Aar2, C-terminal domain-like"/>
    <property type="match status" value="1"/>
</dbReference>
<dbReference type="OrthoDB" id="201752at2759"/>
<dbReference type="EMBL" id="KV454011">
    <property type="protein sequence ID" value="ODV98328.1"/>
    <property type="molecule type" value="Genomic_DNA"/>
</dbReference>
<name>A0A1E4U354_PACTA</name>
<dbReference type="Pfam" id="PF20981">
    <property type="entry name" value="AAR2_1st"/>
    <property type="match status" value="1"/>
</dbReference>
<dbReference type="STRING" id="669874.A0A1E4U354"/>
<dbReference type="InterPro" id="IPR033647">
    <property type="entry name" value="Aar2_N"/>
</dbReference>